<protein>
    <submittedName>
        <fullName evidence="1">Uncharacterized protein</fullName>
    </submittedName>
</protein>
<evidence type="ECO:0000313" key="2">
    <source>
        <dbReference type="Proteomes" id="UP000262802"/>
    </source>
</evidence>
<reference evidence="1 2" key="1">
    <citation type="submission" date="2018-09" db="EMBL/GenBank/DDBJ databases">
        <title>Hymenobacter medium sp. nov., isolated from R2A medium.</title>
        <authorList>
            <person name="Yingchao G."/>
        </authorList>
    </citation>
    <scope>NUCLEOTIDE SEQUENCE [LARGE SCALE GENOMIC DNA]</scope>
    <source>
        <strain evidence="2">sh-6</strain>
    </source>
</reference>
<keyword evidence="2" id="KW-1185">Reference proteome</keyword>
<proteinExistence type="predicted"/>
<evidence type="ECO:0000313" key="1">
    <source>
        <dbReference type="EMBL" id="AYA37812.1"/>
    </source>
</evidence>
<dbReference type="KEGG" id="hyh:D3Y59_12620"/>
<dbReference type="EMBL" id="CP032317">
    <property type="protein sequence ID" value="AYA37812.1"/>
    <property type="molecule type" value="Genomic_DNA"/>
</dbReference>
<dbReference type="Proteomes" id="UP000262802">
    <property type="component" value="Chromosome"/>
</dbReference>
<sequence>MPAASGRSGLQRYAARRHLQAFKPTFFRHPEPPKHPIRRRRPPFRLKGTTKVAGRIGLRKQPGKIFVAGAVLELHHQPTDNLSTKKLCQVLSLEKIWQVPN</sequence>
<gene>
    <name evidence="1" type="ORF">D3Y59_12620</name>
</gene>
<dbReference type="AlphaFoldDB" id="A0A3B7R215"/>
<name>A0A3B7R215_9BACT</name>
<organism evidence="1 2">
    <name type="scientific">Hymenobacter oligotrophus</name>
    <dbReference type="NCBI Taxonomy" id="2319843"/>
    <lineage>
        <taxon>Bacteria</taxon>
        <taxon>Pseudomonadati</taxon>
        <taxon>Bacteroidota</taxon>
        <taxon>Cytophagia</taxon>
        <taxon>Cytophagales</taxon>
        <taxon>Hymenobacteraceae</taxon>
        <taxon>Hymenobacter</taxon>
    </lineage>
</organism>
<accession>A0A3B7R215</accession>